<dbReference type="GO" id="GO:1990281">
    <property type="term" value="C:efflux pump complex"/>
    <property type="evidence" value="ECO:0007669"/>
    <property type="project" value="TreeGrafter"/>
</dbReference>
<dbReference type="PANTHER" id="PTHR30469">
    <property type="entry name" value="MULTIDRUG RESISTANCE PROTEIN MDTA"/>
    <property type="match status" value="1"/>
</dbReference>
<feature type="domain" description="Multidrug resistance protein MdtA-like C-terminal permuted SH3" evidence="1">
    <location>
        <begin position="44"/>
        <end position="103"/>
    </location>
</feature>
<dbReference type="PANTHER" id="PTHR30469:SF18">
    <property type="entry name" value="RESISTANCE-NODULATION-CELL DIVISION (RND) EFFLUX MEMBRANE FUSION PROTEIN-RELATED"/>
    <property type="match status" value="1"/>
</dbReference>
<dbReference type="AlphaFoldDB" id="A0A2P6ATH9"/>
<evidence type="ECO:0000313" key="3">
    <source>
        <dbReference type="Proteomes" id="UP000243900"/>
    </source>
</evidence>
<feature type="non-terminal residue" evidence="2">
    <location>
        <position position="1"/>
    </location>
</feature>
<dbReference type="RefSeq" id="WP_420884469.1">
    <property type="nucleotide sequence ID" value="NZ_PTQZ01000060.1"/>
</dbReference>
<evidence type="ECO:0000313" key="2">
    <source>
        <dbReference type="EMBL" id="PQA47672.1"/>
    </source>
</evidence>
<gene>
    <name evidence="2" type="ORF">C5O18_03955</name>
</gene>
<proteinExistence type="predicted"/>
<evidence type="ECO:0000259" key="1">
    <source>
        <dbReference type="Pfam" id="PF25967"/>
    </source>
</evidence>
<dbReference type="Gene3D" id="2.40.420.20">
    <property type="match status" value="1"/>
</dbReference>
<dbReference type="InterPro" id="IPR058627">
    <property type="entry name" value="MdtA-like_C"/>
</dbReference>
<comment type="caution">
    <text evidence="2">The sequence shown here is derived from an EMBL/GenBank/DDBJ whole genome shotgun (WGS) entry which is preliminary data.</text>
</comment>
<organism evidence="2 3">
    <name type="scientific">Amnimonas aquatica</name>
    <dbReference type="NCBI Taxonomy" id="2094561"/>
    <lineage>
        <taxon>Bacteria</taxon>
        <taxon>Pseudomonadati</taxon>
        <taxon>Pseudomonadota</taxon>
        <taxon>Gammaproteobacteria</taxon>
        <taxon>Moraxellales</taxon>
        <taxon>Moraxellaceae</taxon>
        <taxon>Amnimonas</taxon>
    </lineage>
</organism>
<name>A0A2P6ATH9_9GAMM</name>
<sequence length="116" mass="12091">GAASDPRTGTVSATLSLPPIEGLRYIAGQVGEARIARRQAAGSALTVPVGAILEGHGEQASLYVIGKDDKTVLRQVRVGRLQDERIEVLAGLEAGERVVSEGAAWLSPGEPVRILP</sequence>
<accession>A0A2P6ATH9</accession>
<dbReference type="Pfam" id="PF25967">
    <property type="entry name" value="RND-MFP_C"/>
    <property type="match status" value="1"/>
</dbReference>
<reference evidence="3" key="1">
    <citation type="submission" date="2018-02" db="EMBL/GenBank/DDBJ databases">
        <title>Genome sequencing of Solimonas sp. HR-BB.</title>
        <authorList>
            <person name="Lee Y."/>
            <person name="Jeon C.O."/>
        </authorList>
    </citation>
    <scope>NUCLEOTIDE SEQUENCE [LARGE SCALE GENOMIC DNA]</scope>
    <source>
        <strain evidence="3">HR-E</strain>
    </source>
</reference>
<dbReference type="GO" id="GO:0015562">
    <property type="term" value="F:efflux transmembrane transporter activity"/>
    <property type="evidence" value="ECO:0007669"/>
    <property type="project" value="TreeGrafter"/>
</dbReference>
<dbReference type="Proteomes" id="UP000243900">
    <property type="component" value="Unassembled WGS sequence"/>
</dbReference>
<dbReference type="EMBL" id="PTQZ01000060">
    <property type="protein sequence ID" value="PQA47672.1"/>
    <property type="molecule type" value="Genomic_DNA"/>
</dbReference>
<keyword evidence="3" id="KW-1185">Reference proteome</keyword>
<protein>
    <recommendedName>
        <fullName evidence="1">Multidrug resistance protein MdtA-like C-terminal permuted SH3 domain-containing protein</fullName>
    </recommendedName>
</protein>